<gene>
    <name evidence="1" type="ORF">COZ84_01210</name>
</gene>
<dbReference type="Proteomes" id="UP000229931">
    <property type="component" value="Unassembled WGS sequence"/>
</dbReference>
<dbReference type="AlphaFoldDB" id="A0A2M7ILX8"/>
<evidence type="ECO:0000313" key="1">
    <source>
        <dbReference type="EMBL" id="PIW95855.1"/>
    </source>
</evidence>
<reference evidence="2" key="1">
    <citation type="submission" date="2017-09" db="EMBL/GenBank/DDBJ databases">
        <title>Depth-based differentiation of microbial function through sediment-hosted aquifers and enrichment of novel symbionts in the deep terrestrial subsurface.</title>
        <authorList>
            <person name="Probst A.J."/>
            <person name="Ladd B."/>
            <person name="Jarett J.K."/>
            <person name="Geller-Mcgrath D.E."/>
            <person name="Sieber C.M.K."/>
            <person name="Emerson J.B."/>
            <person name="Anantharaman K."/>
            <person name="Thomas B.C."/>
            <person name="Malmstrom R."/>
            <person name="Stieglmeier M."/>
            <person name="Klingl A."/>
            <person name="Woyke T."/>
            <person name="Ryan C.M."/>
            <person name="Banfield J.F."/>
        </authorList>
    </citation>
    <scope>NUCLEOTIDE SEQUENCE [LARGE SCALE GENOMIC DNA]</scope>
</reference>
<protein>
    <submittedName>
        <fullName evidence="1">Uncharacterized protein</fullName>
    </submittedName>
</protein>
<proteinExistence type="predicted"/>
<name>A0A2M7ILX8_9BACT</name>
<evidence type="ECO:0000313" key="2">
    <source>
        <dbReference type="Proteomes" id="UP000229931"/>
    </source>
</evidence>
<accession>A0A2M7ILX8</accession>
<sequence>MDAIKYIVFKALGSNKRRDRSPAARGIRSLKSLKDVENKSKRRCAMSTSQKTSGLWTMTKGEFEESVSALEKAVVKQGGNPRDLFDLFRTDGEYACRIAQAMMRKGLVGSIESRLARLVLGRNIFDDADWMSYYDAKFTKKQFREAGRFPWGEDILNSSCPFNSDKLVKDTHFAFLGLTAINGSPLTVAKWLELHPATGQPKFYFNNDPWHVGQPHTDVATMQLRWYLMLKNIIPNSTSKTPEEQVAMLPPEYEVPSTIAEVTKDILVFRKTDVRPNPSHWAACTERTVKTDKVSAGRVSCVGGFDGDGLYVDVWCGDRVGSVGLGASRKF</sequence>
<dbReference type="EMBL" id="PFHP01000022">
    <property type="protein sequence ID" value="PIW95855.1"/>
    <property type="molecule type" value="Genomic_DNA"/>
</dbReference>
<comment type="caution">
    <text evidence="1">The sequence shown here is derived from an EMBL/GenBank/DDBJ whole genome shotgun (WGS) entry which is preliminary data.</text>
</comment>
<organism evidence="1 2">
    <name type="scientific">Candidatus Kuenenbacteria bacterium CG_4_8_14_3_um_filter_39_15</name>
    <dbReference type="NCBI Taxonomy" id="1974615"/>
    <lineage>
        <taxon>Bacteria</taxon>
        <taxon>Candidatus Kueneniibacteriota</taxon>
    </lineage>
</organism>